<dbReference type="PANTHER" id="PTHR30572">
    <property type="entry name" value="MEMBRANE COMPONENT OF TRANSPORTER-RELATED"/>
    <property type="match status" value="1"/>
</dbReference>
<dbReference type="Proteomes" id="UP000639396">
    <property type="component" value="Unassembled WGS sequence"/>
</dbReference>
<feature type="domain" description="MacB-like periplasmic core" evidence="9">
    <location>
        <begin position="21"/>
        <end position="155"/>
    </location>
</feature>
<feature type="transmembrane region" description="Helical" evidence="7">
    <location>
        <begin position="20"/>
        <end position="42"/>
    </location>
</feature>
<dbReference type="GO" id="GO:0022857">
    <property type="term" value="F:transmembrane transporter activity"/>
    <property type="evidence" value="ECO:0007669"/>
    <property type="project" value="TreeGrafter"/>
</dbReference>
<dbReference type="InterPro" id="IPR050250">
    <property type="entry name" value="Macrolide_Exporter_MacB"/>
</dbReference>
<dbReference type="AlphaFoldDB" id="A0A927CAQ1"/>
<dbReference type="EMBL" id="JACXJA010000018">
    <property type="protein sequence ID" value="MBD2863262.1"/>
    <property type="molecule type" value="Genomic_DNA"/>
</dbReference>
<dbReference type="GO" id="GO:0005886">
    <property type="term" value="C:plasma membrane"/>
    <property type="evidence" value="ECO:0007669"/>
    <property type="project" value="UniProtKB-SubCell"/>
</dbReference>
<proteinExistence type="inferred from homology"/>
<evidence type="ECO:0000256" key="6">
    <source>
        <dbReference type="ARBA" id="ARBA00038076"/>
    </source>
</evidence>
<dbReference type="RefSeq" id="WP_190928896.1">
    <property type="nucleotide sequence ID" value="NZ_JACXJA010000018.1"/>
</dbReference>
<evidence type="ECO:0000259" key="9">
    <source>
        <dbReference type="Pfam" id="PF12704"/>
    </source>
</evidence>
<keyword evidence="3 7" id="KW-0812">Transmembrane</keyword>
<evidence type="ECO:0000313" key="10">
    <source>
        <dbReference type="EMBL" id="MBD2863262.1"/>
    </source>
</evidence>
<comment type="subcellular location">
    <subcellularLocation>
        <location evidence="1">Cell membrane</location>
        <topology evidence="1">Multi-pass membrane protein</topology>
    </subcellularLocation>
</comment>
<comment type="similarity">
    <text evidence="6">Belongs to the ABC-4 integral membrane protein family.</text>
</comment>
<dbReference type="InterPro" id="IPR025857">
    <property type="entry name" value="MacB_PCD"/>
</dbReference>
<dbReference type="Pfam" id="PF02687">
    <property type="entry name" value="FtsX"/>
    <property type="match status" value="1"/>
</dbReference>
<reference evidence="10" key="1">
    <citation type="submission" date="2020-09" db="EMBL/GenBank/DDBJ databases">
        <title>A novel bacterium of genus Paenibacillus, isolated from South China Sea.</title>
        <authorList>
            <person name="Huang H."/>
            <person name="Mo K."/>
            <person name="Hu Y."/>
        </authorList>
    </citation>
    <scope>NUCLEOTIDE SEQUENCE</scope>
    <source>
        <strain evidence="10">IB182363</strain>
    </source>
</reference>
<comment type="caution">
    <text evidence="10">The sequence shown here is derived from an EMBL/GenBank/DDBJ whole genome shotgun (WGS) entry which is preliminary data.</text>
</comment>
<feature type="transmembrane region" description="Helical" evidence="7">
    <location>
        <begin position="317"/>
        <end position="342"/>
    </location>
</feature>
<evidence type="ECO:0000256" key="4">
    <source>
        <dbReference type="ARBA" id="ARBA00022989"/>
    </source>
</evidence>
<evidence type="ECO:0000256" key="7">
    <source>
        <dbReference type="SAM" id="Phobius"/>
    </source>
</evidence>
<dbReference type="PANTHER" id="PTHR30572:SF4">
    <property type="entry name" value="ABC TRANSPORTER PERMEASE YTRF"/>
    <property type="match status" value="1"/>
</dbReference>
<feature type="transmembrane region" description="Helical" evidence="7">
    <location>
        <begin position="375"/>
        <end position="394"/>
    </location>
</feature>
<keyword evidence="5 7" id="KW-0472">Membrane</keyword>
<gene>
    <name evidence="10" type="ORF">IDH45_14815</name>
</gene>
<name>A0A927CAQ1_9BACL</name>
<feature type="transmembrane region" description="Helical" evidence="7">
    <location>
        <begin position="414"/>
        <end position="439"/>
    </location>
</feature>
<keyword evidence="2" id="KW-1003">Cell membrane</keyword>
<evidence type="ECO:0000256" key="5">
    <source>
        <dbReference type="ARBA" id="ARBA00023136"/>
    </source>
</evidence>
<evidence type="ECO:0000256" key="1">
    <source>
        <dbReference type="ARBA" id="ARBA00004651"/>
    </source>
</evidence>
<organism evidence="10 11">
    <name type="scientific">Paenibacillus oceani</name>
    <dbReference type="NCBI Taxonomy" id="2772510"/>
    <lineage>
        <taxon>Bacteria</taxon>
        <taxon>Bacillati</taxon>
        <taxon>Bacillota</taxon>
        <taxon>Bacilli</taxon>
        <taxon>Bacillales</taxon>
        <taxon>Paenibacillaceae</taxon>
        <taxon>Paenibacillus</taxon>
    </lineage>
</organism>
<dbReference type="Pfam" id="PF12704">
    <property type="entry name" value="MacB_PCD"/>
    <property type="match status" value="1"/>
</dbReference>
<keyword evidence="11" id="KW-1185">Reference proteome</keyword>
<dbReference type="InterPro" id="IPR003838">
    <property type="entry name" value="ABC3_permease_C"/>
</dbReference>
<evidence type="ECO:0000313" key="11">
    <source>
        <dbReference type="Proteomes" id="UP000639396"/>
    </source>
</evidence>
<evidence type="ECO:0000256" key="3">
    <source>
        <dbReference type="ARBA" id="ARBA00022692"/>
    </source>
</evidence>
<feature type="domain" description="ABC3 transporter permease C-terminal" evidence="8">
    <location>
        <begin position="326"/>
        <end position="448"/>
    </location>
</feature>
<keyword evidence="4 7" id="KW-1133">Transmembrane helix</keyword>
<protein>
    <submittedName>
        <fullName evidence="10">ABC transporter permease</fullName>
    </submittedName>
</protein>
<sequence length="456" mass="50374">MRIRDYIALGWDQLRRRKVVTLLCVMGIAIGSASIVVALAFGESISHYSTKQMSYYLKTDEITVMNQSGGSRSGSSGTVNEYAITNQKLNLIKSLPHVKTLAGYQNVGSMSFIVDDTRTGRLDVTATDLTTLADFGMEFQQGMPIEQDNTIVLSYPATVGLRDNQAARIDAARQQTQEQMMEDFNDRSPIVSYPLYRKQIRLIQTASLPDGTIKTFEFPVRVVAIEKRAESMSDDMVRWSQKQAYISPGLAKQIRDAVESVSTQKSVTGSDQSSYDRVVVKIDQVDHVAETDKLIQSLKLRTSSNLGRQESMSKEFVIIRIIFGGAGLFILFVASISIVVAMTMSTHQRRRQIGIMKVLGANLSQIRNMFIVESALLGLFGGMVGILFAYWVIWGINIILVQTGSVGSGENAEILFISAWILPLGLFFALMTGIMSGLFPAVKASRTDALTAIKRE</sequence>
<accession>A0A927CAQ1</accession>
<evidence type="ECO:0000259" key="8">
    <source>
        <dbReference type="Pfam" id="PF02687"/>
    </source>
</evidence>
<evidence type="ECO:0000256" key="2">
    <source>
        <dbReference type="ARBA" id="ARBA00022475"/>
    </source>
</evidence>